<keyword evidence="2" id="KW-1185">Reference proteome</keyword>
<evidence type="ECO:0000313" key="3">
    <source>
        <dbReference type="WBParaSite" id="ALUE_0000694201-mRNA-1"/>
    </source>
</evidence>
<protein>
    <submittedName>
        <fullName evidence="3">Uncharacterized protein</fullName>
    </submittedName>
</protein>
<feature type="chain" id="PRO_5005656707" evidence="1">
    <location>
        <begin position="24"/>
        <end position="50"/>
    </location>
</feature>
<dbReference type="AlphaFoldDB" id="A0A0M3HVG6"/>
<accession>A0A0M3HVG6</accession>
<reference evidence="3" key="1">
    <citation type="submission" date="2017-02" db="UniProtKB">
        <authorList>
            <consortium name="WormBaseParasite"/>
        </authorList>
    </citation>
    <scope>IDENTIFICATION</scope>
</reference>
<evidence type="ECO:0000256" key="1">
    <source>
        <dbReference type="SAM" id="SignalP"/>
    </source>
</evidence>
<dbReference type="Proteomes" id="UP000036681">
    <property type="component" value="Unplaced"/>
</dbReference>
<feature type="signal peptide" evidence="1">
    <location>
        <begin position="1"/>
        <end position="23"/>
    </location>
</feature>
<proteinExistence type="predicted"/>
<dbReference type="WBParaSite" id="ALUE_0000694201-mRNA-1">
    <property type="protein sequence ID" value="ALUE_0000694201-mRNA-1"/>
    <property type="gene ID" value="ALUE_0000694201"/>
</dbReference>
<evidence type="ECO:0000313" key="2">
    <source>
        <dbReference type="Proteomes" id="UP000036681"/>
    </source>
</evidence>
<keyword evidence="1" id="KW-0732">Signal</keyword>
<organism evidence="2 3">
    <name type="scientific">Ascaris lumbricoides</name>
    <name type="common">Giant roundworm</name>
    <dbReference type="NCBI Taxonomy" id="6252"/>
    <lineage>
        <taxon>Eukaryota</taxon>
        <taxon>Metazoa</taxon>
        <taxon>Ecdysozoa</taxon>
        <taxon>Nematoda</taxon>
        <taxon>Chromadorea</taxon>
        <taxon>Rhabditida</taxon>
        <taxon>Spirurina</taxon>
        <taxon>Ascaridomorpha</taxon>
        <taxon>Ascaridoidea</taxon>
        <taxon>Ascarididae</taxon>
        <taxon>Ascaris</taxon>
    </lineage>
</organism>
<name>A0A0M3HVG6_ASCLU</name>
<sequence length="50" mass="6006">MQFQFQYLFLFLSHISLLSPLQSANTKINYKIYKYSFPLQPICSHKVNHQ</sequence>